<keyword evidence="1" id="KW-0547">Nucleotide-binding</keyword>
<name>A0A2S2DTX5_9BACT</name>
<organism evidence="5 6">
    <name type="scientific">Aquirufa nivalisilvae</name>
    <dbReference type="NCBI Taxonomy" id="2516557"/>
    <lineage>
        <taxon>Bacteria</taxon>
        <taxon>Pseudomonadati</taxon>
        <taxon>Bacteroidota</taxon>
        <taxon>Cytophagia</taxon>
        <taxon>Cytophagales</taxon>
        <taxon>Flectobacillaceae</taxon>
        <taxon>Aquirufa</taxon>
    </lineage>
</organism>
<comment type="catalytic activity">
    <reaction evidence="3">
        <text>a long-chain fatty acid + ATP + CoA = a long-chain fatty acyl-CoA + AMP + diphosphate</text>
        <dbReference type="Rhea" id="RHEA:15421"/>
        <dbReference type="ChEBI" id="CHEBI:30616"/>
        <dbReference type="ChEBI" id="CHEBI:33019"/>
        <dbReference type="ChEBI" id="CHEBI:57287"/>
        <dbReference type="ChEBI" id="CHEBI:57560"/>
        <dbReference type="ChEBI" id="CHEBI:83139"/>
        <dbReference type="ChEBI" id="CHEBI:456215"/>
        <dbReference type="EC" id="6.2.1.3"/>
    </reaction>
    <physiologicalReaction direction="left-to-right" evidence="3">
        <dbReference type="Rhea" id="RHEA:15422"/>
    </physiologicalReaction>
</comment>
<dbReference type="GO" id="GO:0016020">
    <property type="term" value="C:membrane"/>
    <property type="evidence" value="ECO:0007669"/>
    <property type="project" value="TreeGrafter"/>
</dbReference>
<gene>
    <name evidence="5" type="ORF">HME7025_00990</name>
</gene>
<dbReference type="Gene3D" id="3.40.50.12780">
    <property type="entry name" value="N-terminal domain of ligase-like"/>
    <property type="match status" value="1"/>
</dbReference>
<evidence type="ECO:0000256" key="2">
    <source>
        <dbReference type="ARBA" id="ARBA00022840"/>
    </source>
</evidence>
<dbReference type="InterPro" id="IPR020845">
    <property type="entry name" value="AMP-binding_CS"/>
</dbReference>
<dbReference type="EMBL" id="CP029346">
    <property type="protein sequence ID" value="AWL08854.1"/>
    <property type="molecule type" value="Genomic_DNA"/>
</dbReference>
<dbReference type="RefSeq" id="WP_109322580.1">
    <property type="nucleotide sequence ID" value="NZ_CP029346.1"/>
</dbReference>
<evidence type="ECO:0000259" key="4">
    <source>
        <dbReference type="Pfam" id="PF00501"/>
    </source>
</evidence>
<dbReference type="Gene3D" id="3.30.300.30">
    <property type="match status" value="1"/>
</dbReference>
<dbReference type="InterPro" id="IPR000873">
    <property type="entry name" value="AMP-dep_synth/lig_dom"/>
</dbReference>
<accession>A0A2S2DTX5</accession>
<sequence>MIDQYRSNLENFLYWAEHRPEAVYLKQPVGKQYQDFTYQEVASQISKIANYLRQTLDDQLPNHVGILSKNCAHWIMADLAIAAAGAVSVPFYPTLTADQLNQVLVHSDCQILFVGKLDHWESIRSGIPSNITLIFTPEHQSPISESHWTSIEAQYEPIDSFHQADARELSTIIYTSGTTGSPKGVMLHHEGIIHVINIAKEAALLQQPNNRFISYLPLSHIAERNFVEFAGTASGGTIYFVETLESFKDNLVACRPTHFLAVPRIWAKFREGILQKIGGQQRLQLLLSIPLLNHFIKKKIKKGLGLDQTKMNVTGAAPMPTELLQWFQKIGLTIQEAYGMTENMGFNTLMPRDQIRLGTVGKPWPTCEVKLDPESHELLMKAPYITSGYYKEPTLTQELFDGTWLKTGDMAELDSDGFISIIGRVKDNFKTSKGQYVAPAPIENMILSHEWIEQACVVGTNLPQPIALIILNEEGKKADKNSLELALDGIKSSLKPHFKKYEHLSKMVILKEDWTIENNCITPTLKIRRQAIEKKFQDKIEAWNQHPASILFE</sequence>
<dbReference type="Proteomes" id="UP000245468">
    <property type="component" value="Chromosome"/>
</dbReference>
<dbReference type="PANTHER" id="PTHR43272">
    <property type="entry name" value="LONG-CHAIN-FATTY-ACID--COA LIGASE"/>
    <property type="match status" value="1"/>
</dbReference>
<reference evidence="6" key="1">
    <citation type="submission" date="2018-05" db="EMBL/GenBank/DDBJ databases">
        <title>Pseudarcicella sp. HME7025 Genome sequencing and assembly.</title>
        <authorList>
            <person name="Kim H."/>
            <person name="Kang H."/>
            <person name="Joh K."/>
        </authorList>
    </citation>
    <scope>NUCLEOTIDE SEQUENCE [LARGE SCALE GENOMIC DNA]</scope>
    <source>
        <strain evidence="6">HME7025</strain>
    </source>
</reference>
<keyword evidence="2" id="KW-0067">ATP-binding</keyword>
<dbReference type="SUPFAM" id="SSF56801">
    <property type="entry name" value="Acetyl-CoA synthetase-like"/>
    <property type="match status" value="1"/>
</dbReference>
<protein>
    <submittedName>
        <fullName evidence="5">Fatty acyl-CoA synthetase</fullName>
        <ecNumber evidence="5">6.2.1.-</ecNumber>
    </submittedName>
</protein>
<dbReference type="Pfam" id="PF23562">
    <property type="entry name" value="AMP-binding_C_3"/>
    <property type="match status" value="1"/>
</dbReference>
<dbReference type="Pfam" id="PF00501">
    <property type="entry name" value="AMP-binding"/>
    <property type="match status" value="1"/>
</dbReference>
<keyword evidence="6" id="KW-1185">Reference proteome</keyword>
<dbReference type="EC" id="6.2.1.-" evidence="5"/>
<evidence type="ECO:0000313" key="6">
    <source>
        <dbReference type="Proteomes" id="UP000245468"/>
    </source>
</evidence>
<evidence type="ECO:0000256" key="1">
    <source>
        <dbReference type="ARBA" id="ARBA00022741"/>
    </source>
</evidence>
<proteinExistence type="predicted"/>
<evidence type="ECO:0000256" key="3">
    <source>
        <dbReference type="ARBA" id="ARBA00024484"/>
    </source>
</evidence>
<dbReference type="GO" id="GO:0004467">
    <property type="term" value="F:long-chain fatty acid-CoA ligase activity"/>
    <property type="evidence" value="ECO:0007669"/>
    <property type="project" value="UniProtKB-EC"/>
</dbReference>
<dbReference type="KEGG" id="psez:HME7025_00990"/>
<dbReference type="AlphaFoldDB" id="A0A2S2DTX5"/>
<keyword evidence="5" id="KW-0436">Ligase</keyword>
<evidence type="ECO:0000313" key="5">
    <source>
        <dbReference type="EMBL" id="AWL08854.1"/>
    </source>
</evidence>
<dbReference type="PROSITE" id="PS00455">
    <property type="entry name" value="AMP_BINDING"/>
    <property type="match status" value="1"/>
</dbReference>
<dbReference type="InterPro" id="IPR042099">
    <property type="entry name" value="ANL_N_sf"/>
</dbReference>
<dbReference type="InterPro" id="IPR045851">
    <property type="entry name" value="AMP-bd_C_sf"/>
</dbReference>
<dbReference type="GO" id="GO:0005524">
    <property type="term" value="F:ATP binding"/>
    <property type="evidence" value="ECO:0007669"/>
    <property type="project" value="UniProtKB-KW"/>
</dbReference>
<feature type="domain" description="AMP-dependent synthetase/ligase" evidence="4">
    <location>
        <begin position="15"/>
        <end position="390"/>
    </location>
</feature>
<dbReference type="PANTHER" id="PTHR43272:SF33">
    <property type="entry name" value="AMP-BINDING DOMAIN-CONTAINING PROTEIN-RELATED"/>
    <property type="match status" value="1"/>
</dbReference>
<dbReference type="OrthoDB" id="9778383at2"/>